<organism evidence="2 3">
    <name type="scientific">Saccharolobus shibatae</name>
    <dbReference type="NCBI Taxonomy" id="2286"/>
    <lineage>
        <taxon>Archaea</taxon>
        <taxon>Thermoproteota</taxon>
        <taxon>Thermoprotei</taxon>
        <taxon>Sulfolobales</taxon>
        <taxon>Sulfolobaceae</taxon>
        <taxon>Saccharolobus</taxon>
    </lineage>
</organism>
<accession>A0A8F5GZQ2</accession>
<evidence type="ECO:0000313" key="3">
    <source>
        <dbReference type="Proteomes" id="UP000694036"/>
    </source>
</evidence>
<name>A0A8F5GZQ2_9CREN</name>
<evidence type="ECO:0000313" key="2">
    <source>
        <dbReference type="EMBL" id="QXJ35341.1"/>
    </source>
</evidence>
<reference evidence="2 3" key="1">
    <citation type="journal article" date="2021" name="Environ. Microbiol.">
        <title>New insights into the diversity and evolution of the archaeal mobilome from three complete genomes of Saccharolobus shibatae.</title>
        <authorList>
            <person name="Medvedeva S."/>
            <person name="Brandt D."/>
            <person name="Cvirkaite-Krupovic V."/>
            <person name="Liu Y."/>
            <person name="Severinov K."/>
            <person name="Ishino S."/>
            <person name="Ishino Y."/>
            <person name="Prangishvili D."/>
            <person name="Kalinowski J."/>
            <person name="Krupovic M."/>
        </authorList>
    </citation>
    <scope>NUCLEOTIDE SEQUENCE [LARGE SCALE GENOMIC DNA]</scope>
    <source>
        <strain evidence="2 3">S38A</strain>
    </source>
</reference>
<sequence length="49" mass="5731">MPGILYYRGKLEQLLNLLTCFLITVIILQFTLLFLLIRNISNNFFIGLL</sequence>
<keyword evidence="1" id="KW-0812">Transmembrane</keyword>
<evidence type="ECO:0000256" key="1">
    <source>
        <dbReference type="SAM" id="Phobius"/>
    </source>
</evidence>
<gene>
    <name evidence="2" type="ORF">J5U22_01888</name>
</gene>
<protein>
    <submittedName>
        <fullName evidence="2">Uncharacterized protein</fullName>
    </submittedName>
</protein>
<keyword evidence="1" id="KW-1133">Transmembrane helix</keyword>
<dbReference type="Proteomes" id="UP000694036">
    <property type="component" value="Chromosome"/>
</dbReference>
<keyword evidence="3" id="KW-1185">Reference proteome</keyword>
<proteinExistence type="predicted"/>
<keyword evidence="1" id="KW-0472">Membrane</keyword>
<feature type="transmembrane region" description="Helical" evidence="1">
    <location>
        <begin position="14"/>
        <end position="37"/>
    </location>
</feature>
<dbReference type="AlphaFoldDB" id="A0A8F5GZQ2"/>
<dbReference type="EMBL" id="CP077713">
    <property type="protein sequence ID" value="QXJ35341.1"/>
    <property type="molecule type" value="Genomic_DNA"/>
</dbReference>